<dbReference type="Gene3D" id="2.160.20.80">
    <property type="entry name" value="E3 ubiquitin-protein ligase SopA"/>
    <property type="match status" value="1"/>
</dbReference>
<gene>
    <name evidence="2" type="ORF">WSS_A41110</name>
</gene>
<comment type="caution">
    <text evidence="2">The sequence shown here is derived from an EMBL/GenBank/DDBJ whole genome shotgun (WGS) entry which is preliminary data.</text>
</comment>
<organism evidence="2 3">
    <name type="scientific">Rhodococcus opacus M213</name>
    <dbReference type="NCBI Taxonomy" id="1129896"/>
    <lineage>
        <taxon>Bacteria</taxon>
        <taxon>Bacillati</taxon>
        <taxon>Actinomycetota</taxon>
        <taxon>Actinomycetes</taxon>
        <taxon>Mycobacteriales</taxon>
        <taxon>Nocardiaceae</taxon>
        <taxon>Rhodococcus</taxon>
    </lineage>
</organism>
<keyword evidence="1" id="KW-0472">Membrane</keyword>
<keyword evidence="1" id="KW-1133">Transmembrane helix</keyword>
<keyword evidence="1" id="KW-0812">Transmembrane</keyword>
<name>K8X5D0_RHOOP</name>
<protein>
    <recommendedName>
        <fullName evidence="4">Pentapeptide repeat-containing protein</fullName>
    </recommendedName>
</protein>
<dbReference type="Pfam" id="PF00805">
    <property type="entry name" value="Pentapeptide"/>
    <property type="match status" value="1"/>
</dbReference>
<dbReference type="Proteomes" id="UP000005951">
    <property type="component" value="Unassembled WGS sequence"/>
</dbReference>
<evidence type="ECO:0008006" key="4">
    <source>
        <dbReference type="Google" id="ProtNLM"/>
    </source>
</evidence>
<evidence type="ECO:0000313" key="3">
    <source>
        <dbReference type="Proteomes" id="UP000005951"/>
    </source>
</evidence>
<proteinExistence type="predicted"/>
<dbReference type="SUPFAM" id="SSF141571">
    <property type="entry name" value="Pentapeptide repeat-like"/>
    <property type="match status" value="1"/>
</dbReference>
<dbReference type="EMBL" id="AJYC02000209">
    <property type="protein sequence ID" value="EKT76754.1"/>
    <property type="molecule type" value="Genomic_DNA"/>
</dbReference>
<dbReference type="PANTHER" id="PTHR14136">
    <property type="entry name" value="BTB_POZ DOMAIN-CONTAINING PROTEIN KCTD9"/>
    <property type="match status" value="1"/>
</dbReference>
<dbReference type="InterPro" id="IPR051082">
    <property type="entry name" value="Pentapeptide-BTB/POZ_domain"/>
</dbReference>
<evidence type="ECO:0000313" key="2">
    <source>
        <dbReference type="EMBL" id="EKT76754.1"/>
    </source>
</evidence>
<dbReference type="InterPro" id="IPR001646">
    <property type="entry name" value="5peptide_repeat"/>
</dbReference>
<accession>K8X5D0</accession>
<reference evidence="2 3" key="1">
    <citation type="journal article" date="2013" name="Genome Announc.">
        <title>Draft Genome Sequence of Rhodococcus opacus Strain M213 Shows a Diverse Catabolic Potential.</title>
        <authorList>
            <person name="Pathak A."/>
            <person name="Green S.J."/>
            <person name="Ogram A."/>
            <person name="Chauhan A."/>
        </authorList>
    </citation>
    <scope>NUCLEOTIDE SEQUENCE [LARGE SCALE GENOMIC DNA]</scope>
    <source>
        <strain evidence="2 3">M213</strain>
    </source>
</reference>
<sequence length="317" mass="33947">MWFRISVGSALVAALALVVLVVAGIFKEWVAQRFSGVMTPLGAVVAASIASAGAARTAIAQNVTPRRNRLEDAEKELWSRFDSAAKQLADKAHFAIRVAGVYAFVGLADDWFHHHERREAVEKVASAAVNTRAECETIVDTLCAYLRQNTHQVTDAETHKSEKIVNEAIISQFRLHLGTEHSTPPNPKLKPPVKGAWSERGLELDLRGADLSGAFLFNVDLRDATLKQADLYDADLSGARLDGAKLQGADLCKADLSGANLDGADLKGAEYDDATLWPNGLTPPTATMTRRPVGGGHKVVYGAQVAVAPAPVPSPQP</sequence>
<evidence type="ECO:0000256" key="1">
    <source>
        <dbReference type="SAM" id="Phobius"/>
    </source>
</evidence>
<dbReference type="AlphaFoldDB" id="K8X5D0"/>
<dbReference type="PANTHER" id="PTHR14136:SF17">
    <property type="entry name" value="BTB_POZ DOMAIN-CONTAINING PROTEIN KCTD9"/>
    <property type="match status" value="1"/>
</dbReference>
<feature type="transmembrane region" description="Helical" evidence="1">
    <location>
        <begin position="39"/>
        <end position="59"/>
    </location>
</feature>